<evidence type="ECO:0000259" key="2">
    <source>
        <dbReference type="Pfam" id="PF01370"/>
    </source>
</evidence>
<dbReference type="InterPro" id="IPR001509">
    <property type="entry name" value="Epimerase_deHydtase"/>
</dbReference>
<dbReference type="SUPFAM" id="SSF51735">
    <property type="entry name" value="NAD(P)-binding Rossmann-fold domains"/>
    <property type="match status" value="1"/>
</dbReference>
<dbReference type="PANTHER" id="PTHR43574">
    <property type="entry name" value="EPIMERASE-RELATED"/>
    <property type="match status" value="1"/>
</dbReference>
<organism evidence="3 4">
    <name type="scientific">Gluconobacter oxydans</name>
    <name type="common">Gluconobacter suboxydans</name>
    <dbReference type="NCBI Taxonomy" id="442"/>
    <lineage>
        <taxon>Bacteria</taxon>
        <taxon>Pseudomonadati</taxon>
        <taxon>Pseudomonadota</taxon>
        <taxon>Alphaproteobacteria</taxon>
        <taxon>Acetobacterales</taxon>
        <taxon>Acetobacteraceae</taxon>
        <taxon>Gluconobacter</taxon>
    </lineage>
</organism>
<evidence type="ECO:0000313" key="3">
    <source>
        <dbReference type="EMBL" id="KXV19206.1"/>
    </source>
</evidence>
<dbReference type="PATRIC" id="fig|442.8.peg.1880"/>
<dbReference type="EMBL" id="LHZG01000154">
    <property type="protein sequence ID" value="KXV19206.1"/>
    <property type="molecule type" value="Genomic_DNA"/>
</dbReference>
<protein>
    <submittedName>
        <fullName evidence="3">Protein CapI</fullName>
    </submittedName>
</protein>
<dbReference type="PRINTS" id="PR01713">
    <property type="entry name" value="NUCEPIMERASE"/>
</dbReference>
<dbReference type="Pfam" id="PF01370">
    <property type="entry name" value="Epimerase"/>
    <property type="match status" value="1"/>
</dbReference>
<sequence length="322" mass="36062">MKVLVTGVAGFIGFHVAQALLKQSMEVIGVDTLNAYYDPALKAARLEQLEPYPGFSFLKVDVASPAAMQDLVARHSDLEGVIHLAAQAGVRHSMVDPYSYVTSNVMGQVALLEACRHLKKLTHVVYASSSSVYGRNQSVPFRETDRVERPSSVYAVTKRAAELMSESYAYLHGIPQTGLRFFTVYGPWGRPDMAYYGFAKAISEGRPVTLYEGKHLSRDFTYIDDIVRGVQQVLGRPPEAGMSRVLNLGGDKPERVTRMIELLEQNLGKKAFVERRPRPVADMESTWASLENVREFCGWKPAVSFEAGMKEFCLWFKKFHEI</sequence>
<keyword evidence="1" id="KW-0520">NAD</keyword>
<dbReference type="Gene3D" id="3.40.50.720">
    <property type="entry name" value="NAD(P)-binding Rossmann-like Domain"/>
    <property type="match status" value="1"/>
</dbReference>
<reference evidence="3 4" key="1">
    <citation type="submission" date="2015-06" db="EMBL/GenBank/DDBJ databases">
        <title>Improved classification and identification of acetic acid bacteria using matrix-assisted laser desorption/ionization time-of-flight mass spectrometry; Gluconobacter nephelii and Gluconobacter uchimurae are later heterotypic synonyms of Gluconobacter japonicus and Gluconobacter oxydans, respectively.</title>
        <authorList>
            <person name="Li L."/>
            <person name="Cleenwerck I."/>
            <person name="De Vuyst L."/>
            <person name="Vandamme P."/>
        </authorList>
    </citation>
    <scope>NUCLEOTIDE SEQUENCE [LARGE SCALE GENOMIC DNA]</scope>
    <source>
        <strain evidence="3 4">LMG 1676</strain>
    </source>
</reference>
<evidence type="ECO:0000313" key="4">
    <source>
        <dbReference type="Proteomes" id="UP000075655"/>
    </source>
</evidence>
<comment type="caution">
    <text evidence="3">The sequence shown here is derived from an EMBL/GenBank/DDBJ whole genome shotgun (WGS) entry which is preliminary data.</text>
</comment>
<feature type="domain" description="NAD-dependent epimerase/dehydratase" evidence="2">
    <location>
        <begin position="3"/>
        <end position="249"/>
    </location>
</feature>
<dbReference type="RefSeq" id="WP_062500827.1">
    <property type="nucleotide sequence ID" value="NZ_LHZG01000154.1"/>
</dbReference>
<name>A0A149RXJ7_GLUOY</name>
<dbReference type="Proteomes" id="UP000075655">
    <property type="component" value="Unassembled WGS sequence"/>
</dbReference>
<dbReference type="InterPro" id="IPR036291">
    <property type="entry name" value="NAD(P)-bd_dom_sf"/>
</dbReference>
<dbReference type="AlphaFoldDB" id="A0A149RXJ7"/>
<proteinExistence type="predicted"/>
<gene>
    <name evidence="3" type="ORF">AD934_05545</name>
</gene>
<accession>A0A149RXJ7</accession>
<evidence type="ECO:0000256" key="1">
    <source>
        <dbReference type="ARBA" id="ARBA00023027"/>
    </source>
</evidence>